<organism evidence="1 2">
    <name type="scientific">Prunus yedoensis var. nudiflora</name>
    <dbReference type="NCBI Taxonomy" id="2094558"/>
    <lineage>
        <taxon>Eukaryota</taxon>
        <taxon>Viridiplantae</taxon>
        <taxon>Streptophyta</taxon>
        <taxon>Embryophyta</taxon>
        <taxon>Tracheophyta</taxon>
        <taxon>Spermatophyta</taxon>
        <taxon>Magnoliopsida</taxon>
        <taxon>eudicotyledons</taxon>
        <taxon>Gunneridae</taxon>
        <taxon>Pentapetalae</taxon>
        <taxon>rosids</taxon>
        <taxon>fabids</taxon>
        <taxon>Rosales</taxon>
        <taxon>Rosaceae</taxon>
        <taxon>Amygdaloideae</taxon>
        <taxon>Amygdaleae</taxon>
        <taxon>Prunus</taxon>
    </lineage>
</organism>
<comment type="caution">
    <text evidence="1">The sequence shown here is derived from an EMBL/GenBank/DDBJ whole genome shotgun (WGS) entry which is preliminary data.</text>
</comment>
<reference evidence="1 2" key="1">
    <citation type="submission" date="2018-02" db="EMBL/GenBank/DDBJ databases">
        <title>Draft genome of wild Prunus yedoensis var. nudiflora.</title>
        <authorList>
            <person name="Baek S."/>
            <person name="Kim J.-H."/>
            <person name="Choi K."/>
            <person name="Kim G.-B."/>
            <person name="Cho A."/>
            <person name="Jang H."/>
            <person name="Shin C.-H."/>
            <person name="Yu H.-J."/>
            <person name="Mun J.-H."/>
        </authorList>
    </citation>
    <scope>NUCLEOTIDE SEQUENCE [LARGE SCALE GENOMIC DNA]</scope>
    <source>
        <strain evidence="2">cv. Jeju island</strain>
        <tissue evidence="1">Leaf</tissue>
    </source>
</reference>
<keyword evidence="2" id="KW-1185">Reference proteome</keyword>
<evidence type="ECO:0000313" key="1">
    <source>
        <dbReference type="EMBL" id="PQQ13359.1"/>
    </source>
</evidence>
<protein>
    <submittedName>
        <fullName evidence="1">Uncharacterized protein</fullName>
    </submittedName>
</protein>
<dbReference type="AlphaFoldDB" id="A0A314Z2Z3"/>
<accession>A0A314Z2Z3</accession>
<dbReference type="EMBL" id="PJQY01000304">
    <property type="protein sequence ID" value="PQQ13359.1"/>
    <property type="molecule type" value="Genomic_DNA"/>
</dbReference>
<evidence type="ECO:0000313" key="2">
    <source>
        <dbReference type="Proteomes" id="UP000250321"/>
    </source>
</evidence>
<sequence>MDPRLYNFCCYMDLLQLKTELTFLSQSRSGASPVVLLELRLPAYDQPLSKSAASNFSVFSSSASFECCALRREVSFLDYQQLEWRNRKSELLVESHKECVEWRRGWATSSSGLEGHPNLPC</sequence>
<gene>
    <name evidence="1" type="ORF">Pyn_13666</name>
</gene>
<dbReference type="Proteomes" id="UP000250321">
    <property type="component" value="Unassembled WGS sequence"/>
</dbReference>
<name>A0A314Z2Z3_PRUYE</name>
<proteinExistence type="predicted"/>